<evidence type="ECO:0000256" key="3">
    <source>
        <dbReference type="ARBA" id="ARBA00022833"/>
    </source>
</evidence>
<keyword evidence="3" id="KW-0862">Zinc</keyword>
<protein>
    <recommendedName>
        <fullName evidence="6">MYND-type domain-containing protein</fullName>
    </recommendedName>
</protein>
<evidence type="ECO:0000313" key="8">
    <source>
        <dbReference type="Proteomes" id="UP001437256"/>
    </source>
</evidence>
<dbReference type="Pfam" id="PF01753">
    <property type="entry name" value="zf-MYND"/>
    <property type="match status" value="1"/>
</dbReference>
<feature type="compositionally biased region" description="Low complexity" evidence="5">
    <location>
        <begin position="635"/>
        <end position="660"/>
    </location>
</feature>
<feature type="domain" description="MYND-type" evidence="6">
    <location>
        <begin position="417"/>
        <end position="460"/>
    </location>
</feature>
<evidence type="ECO:0000313" key="7">
    <source>
        <dbReference type="EMBL" id="KAL0068211.1"/>
    </source>
</evidence>
<keyword evidence="2 4" id="KW-0863">Zinc-finger</keyword>
<sequence length="660" mass="73334">MGLLQDFVKICLSTPPNNIDFDNFDSQTAHAHDTLIRVAQIIDDDFHPSSPMSLALVETLDRYWSSVWTWIAALARGMQHKHFPSTELGRQRTEMFVGFGTDLLLYPVGNPLRDTEAKRKKLEALVESTPMIVTALIGIWQHACEIGLNEVPTSKLLDSISVFLILLNMENEIHERGLPSRALEELGASMEARRWDVSRVNMKGIIHELSLASPDFTVIRDHLLVTNILVASLGPRGNHTPTREAVRWVCTVMKKLALRRYNPFDPQKQSKDVKITCLVECLLYITHSLATDVYLGISALDAGLLLHICKLKDLMNGHWKIYSPLDTKDSKVVPAIQTAVLLRALTRYLIHQPILVRVVRWMKKIKRLGLDDWDGIEDPQDAGIAETLKVHWAALEHEALRRESVEWTTPAQIICGNENCTNTRIHDKFTFSRCSGCRHAVYCSTSCQKKDWKASHKTLCQTMQSDIRLSKYVRLPGALDMKLLQIQFLNDFTVKELFRATVTTLVEKAVMERGIEPVIWADYATPPTPMMAVLALTPMGSEIYLAKLGGNIMRGPGDTPDARGGVLLYAMIPFRTNGPLLFSYRDLTLCLSEATGLPDVSSESEASSGSEFSGSEASSESESSNESESSDESEACGSDDSSGPDTSSESEASSESGIPG</sequence>
<evidence type="ECO:0000256" key="1">
    <source>
        <dbReference type="ARBA" id="ARBA00022723"/>
    </source>
</evidence>
<dbReference type="SUPFAM" id="SSF144232">
    <property type="entry name" value="HIT/MYND zinc finger-like"/>
    <property type="match status" value="1"/>
</dbReference>
<organism evidence="7 8">
    <name type="scientific">Marasmius tenuissimus</name>
    <dbReference type="NCBI Taxonomy" id="585030"/>
    <lineage>
        <taxon>Eukaryota</taxon>
        <taxon>Fungi</taxon>
        <taxon>Dikarya</taxon>
        <taxon>Basidiomycota</taxon>
        <taxon>Agaricomycotina</taxon>
        <taxon>Agaricomycetes</taxon>
        <taxon>Agaricomycetidae</taxon>
        <taxon>Agaricales</taxon>
        <taxon>Marasmiineae</taxon>
        <taxon>Marasmiaceae</taxon>
        <taxon>Marasmius</taxon>
    </lineage>
</organism>
<dbReference type="PROSITE" id="PS50865">
    <property type="entry name" value="ZF_MYND_2"/>
    <property type="match status" value="1"/>
</dbReference>
<reference evidence="7 8" key="1">
    <citation type="submission" date="2024-05" db="EMBL/GenBank/DDBJ databases">
        <title>A draft genome resource for the thread blight pathogen Marasmius tenuissimus strain MS-2.</title>
        <authorList>
            <person name="Yulfo-Soto G.E."/>
            <person name="Baruah I.K."/>
            <person name="Amoako-Attah I."/>
            <person name="Bukari Y."/>
            <person name="Meinhardt L.W."/>
            <person name="Bailey B.A."/>
            <person name="Cohen S.P."/>
        </authorList>
    </citation>
    <scope>NUCLEOTIDE SEQUENCE [LARGE SCALE GENOMIC DNA]</scope>
    <source>
        <strain evidence="7 8">MS-2</strain>
    </source>
</reference>
<evidence type="ECO:0000256" key="2">
    <source>
        <dbReference type="ARBA" id="ARBA00022771"/>
    </source>
</evidence>
<feature type="region of interest" description="Disordered" evidence="5">
    <location>
        <begin position="597"/>
        <end position="660"/>
    </location>
</feature>
<feature type="compositionally biased region" description="Low complexity" evidence="5">
    <location>
        <begin position="601"/>
        <end position="622"/>
    </location>
</feature>
<keyword evidence="1" id="KW-0479">Metal-binding</keyword>
<feature type="compositionally biased region" description="Acidic residues" evidence="5">
    <location>
        <begin position="623"/>
        <end position="634"/>
    </location>
</feature>
<dbReference type="Gene3D" id="6.10.140.2220">
    <property type="match status" value="1"/>
</dbReference>
<proteinExistence type="predicted"/>
<evidence type="ECO:0000256" key="4">
    <source>
        <dbReference type="PROSITE-ProRule" id="PRU00134"/>
    </source>
</evidence>
<name>A0ABR3A2J8_9AGAR</name>
<keyword evidence="8" id="KW-1185">Reference proteome</keyword>
<dbReference type="EMBL" id="JBBXMP010000019">
    <property type="protein sequence ID" value="KAL0068211.1"/>
    <property type="molecule type" value="Genomic_DNA"/>
</dbReference>
<dbReference type="InterPro" id="IPR002893">
    <property type="entry name" value="Znf_MYND"/>
</dbReference>
<dbReference type="Proteomes" id="UP001437256">
    <property type="component" value="Unassembled WGS sequence"/>
</dbReference>
<gene>
    <name evidence="7" type="ORF">AAF712_004596</name>
</gene>
<evidence type="ECO:0000259" key="6">
    <source>
        <dbReference type="PROSITE" id="PS50865"/>
    </source>
</evidence>
<accession>A0ABR3A2J8</accession>
<evidence type="ECO:0000256" key="5">
    <source>
        <dbReference type="SAM" id="MobiDB-lite"/>
    </source>
</evidence>
<comment type="caution">
    <text evidence="7">The sequence shown here is derived from an EMBL/GenBank/DDBJ whole genome shotgun (WGS) entry which is preliminary data.</text>
</comment>